<gene>
    <name evidence="2" type="ORF">KC980_01460</name>
</gene>
<feature type="transmembrane region" description="Helical" evidence="1">
    <location>
        <begin position="5"/>
        <end position="22"/>
    </location>
</feature>
<keyword evidence="1" id="KW-1133">Transmembrane helix</keyword>
<dbReference type="EMBL" id="JAGQNX010000042">
    <property type="protein sequence ID" value="MCA9308156.1"/>
    <property type="molecule type" value="Genomic_DNA"/>
</dbReference>
<proteinExistence type="predicted"/>
<reference evidence="2" key="1">
    <citation type="submission" date="2020-04" db="EMBL/GenBank/DDBJ databases">
        <authorList>
            <person name="Zhang T."/>
        </authorList>
    </citation>
    <scope>NUCLEOTIDE SEQUENCE</scope>
    <source>
        <strain evidence="2">HKST-UBA79</strain>
    </source>
</reference>
<comment type="caution">
    <text evidence="2">The sequence shown here is derived from an EMBL/GenBank/DDBJ whole genome shotgun (WGS) entry which is preliminary data.</text>
</comment>
<organism evidence="2 3">
    <name type="scientific">candidate division WWE3 bacterium</name>
    <dbReference type="NCBI Taxonomy" id="2053526"/>
    <lineage>
        <taxon>Bacteria</taxon>
        <taxon>Katanobacteria</taxon>
    </lineage>
</organism>
<reference evidence="2" key="2">
    <citation type="journal article" date="2021" name="Microbiome">
        <title>Successional dynamics and alternative stable states in a saline activated sludge microbial community over 9 years.</title>
        <authorList>
            <person name="Wang Y."/>
            <person name="Ye J."/>
            <person name="Ju F."/>
            <person name="Liu L."/>
            <person name="Boyd J.A."/>
            <person name="Deng Y."/>
            <person name="Parks D.H."/>
            <person name="Jiang X."/>
            <person name="Yin X."/>
            <person name="Woodcroft B.J."/>
            <person name="Tyson G.W."/>
            <person name="Hugenholtz P."/>
            <person name="Polz M.F."/>
            <person name="Zhang T."/>
        </authorList>
    </citation>
    <scope>NUCLEOTIDE SEQUENCE</scope>
    <source>
        <strain evidence="2">HKST-UBA79</strain>
    </source>
</reference>
<evidence type="ECO:0000313" key="2">
    <source>
        <dbReference type="EMBL" id="MCA9308156.1"/>
    </source>
</evidence>
<accession>A0A955ECP1</accession>
<name>A0A955ECP1_UNCKA</name>
<sequence>MIFVYIYLILGFIYALYIFLFASDGLLAFPINMLAGPLVVLYVTYKTIRGHRIKVKF</sequence>
<keyword evidence="1" id="KW-0812">Transmembrane</keyword>
<evidence type="ECO:0000313" key="3">
    <source>
        <dbReference type="Proteomes" id="UP000740557"/>
    </source>
</evidence>
<evidence type="ECO:0000256" key="1">
    <source>
        <dbReference type="SAM" id="Phobius"/>
    </source>
</evidence>
<dbReference type="AlphaFoldDB" id="A0A955ECP1"/>
<keyword evidence="1" id="KW-0472">Membrane</keyword>
<feature type="transmembrane region" description="Helical" evidence="1">
    <location>
        <begin position="28"/>
        <end position="45"/>
    </location>
</feature>
<dbReference type="Proteomes" id="UP000740557">
    <property type="component" value="Unassembled WGS sequence"/>
</dbReference>
<protein>
    <submittedName>
        <fullName evidence="2">Uncharacterized protein</fullName>
    </submittedName>
</protein>